<reference evidence="2 3" key="1">
    <citation type="submission" date="2023-07" db="EMBL/GenBank/DDBJ databases">
        <title>Genomic Encyclopedia of Type Strains, Phase IV (KMG-IV): sequencing the most valuable type-strain genomes for metagenomic binning, comparative biology and taxonomic classification.</title>
        <authorList>
            <person name="Goeker M."/>
        </authorList>
    </citation>
    <scope>NUCLEOTIDE SEQUENCE [LARGE SCALE GENOMIC DNA]</scope>
    <source>
        <strain evidence="2 3">DSM 17740</strain>
    </source>
</reference>
<evidence type="ECO:0000313" key="3">
    <source>
        <dbReference type="Proteomes" id="UP001232445"/>
    </source>
</evidence>
<keyword evidence="3" id="KW-1185">Reference proteome</keyword>
<gene>
    <name evidence="2" type="ORF">J2S00_001884</name>
</gene>
<evidence type="ECO:0000313" key="2">
    <source>
        <dbReference type="EMBL" id="MDQ0339098.1"/>
    </source>
</evidence>
<comment type="caution">
    <text evidence="2">The sequence shown here is derived from an EMBL/GenBank/DDBJ whole genome shotgun (WGS) entry which is preliminary data.</text>
</comment>
<dbReference type="RefSeq" id="WP_307338553.1">
    <property type="nucleotide sequence ID" value="NZ_JAUSUQ010000006.1"/>
</dbReference>
<keyword evidence="1" id="KW-0812">Transmembrane</keyword>
<proteinExistence type="predicted"/>
<sequence>MTFKPYNPSLIERFDLLSAGFAGLILLLSAILSWGIISDNGLDMTVRPDASTQVVNEDSDHFKSPYILEVRTRTSEEASLELKVRCEEVNIPLEAAPAQVTVPGMETYKDVIFIIPATGDVPEGRWPIWIDAYAEGEVIASVKTIFYNQHTQP</sequence>
<protein>
    <submittedName>
        <fullName evidence="2">Uncharacterized protein</fullName>
    </submittedName>
</protein>
<accession>A0ABU0CRP7</accession>
<organism evidence="2 3">
    <name type="scientific">Caldalkalibacillus uzonensis</name>
    <dbReference type="NCBI Taxonomy" id="353224"/>
    <lineage>
        <taxon>Bacteria</taxon>
        <taxon>Bacillati</taxon>
        <taxon>Bacillota</taxon>
        <taxon>Bacilli</taxon>
        <taxon>Bacillales</taxon>
        <taxon>Bacillaceae</taxon>
        <taxon>Caldalkalibacillus</taxon>
    </lineage>
</organism>
<evidence type="ECO:0000256" key="1">
    <source>
        <dbReference type="SAM" id="Phobius"/>
    </source>
</evidence>
<keyword evidence="1" id="KW-0472">Membrane</keyword>
<keyword evidence="1" id="KW-1133">Transmembrane helix</keyword>
<dbReference type="EMBL" id="JAUSUQ010000006">
    <property type="protein sequence ID" value="MDQ0339098.1"/>
    <property type="molecule type" value="Genomic_DNA"/>
</dbReference>
<feature type="transmembrane region" description="Helical" evidence="1">
    <location>
        <begin position="16"/>
        <end position="37"/>
    </location>
</feature>
<name>A0ABU0CRP7_9BACI</name>
<dbReference type="Proteomes" id="UP001232445">
    <property type="component" value="Unassembled WGS sequence"/>
</dbReference>